<keyword evidence="4" id="KW-1185">Reference proteome</keyword>
<name>A0A5N7ML20_9HYPH</name>
<dbReference type="OrthoDB" id="8019734at2"/>
<dbReference type="Gene3D" id="1.20.120.520">
    <property type="entry name" value="nmb1532 protein domain like"/>
    <property type="match status" value="1"/>
</dbReference>
<accession>A0A5N7ML20</accession>
<feature type="domain" description="Hemerythrin-like" evidence="1">
    <location>
        <begin position="13"/>
        <end position="119"/>
    </location>
</feature>
<comment type="caution">
    <text evidence="3">The sequence shown here is derived from an EMBL/GenBank/DDBJ whole genome shotgun (WGS) entry which is preliminary data.</text>
</comment>
<feature type="domain" description="Phasin" evidence="2">
    <location>
        <begin position="224"/>
        <end position="316"/>
    </location>
</feature>
<dbReference type="PANTHER" id="PTHR35585:SF1">
    <property type="entry name" value="HHE DOMAIN PROTEIN (AFU_ORTHOLOGUE AFUA_4G00730)"/>
    <property type="match status" value="1"/>
</dbReference>
<evidence type="ECO:0000259" key="2">
    <source>
        <dbReference type="Pfam" id="PF09361"/>
    </source>
</evidence>
<dbReference type="Pfam" id="PF09361">
    <property type="entry name" value="Phasin_2"/>
    <property type="match status" value="1"/>
</dbReference>
<gene>
    <name evidence="3" type="ORF">FS320_19590</name>
</gene>
<evidence type="ECO:0000313" key="3">
    <source>
        <dbReference type="EMBL" id="MPR27340.1"/>
    </source>
</evidence>
<organism evidence="3 4">
    <name type="scientific">Microvirga tunisiensis</name>
    <dbReference type="NCBI Taxonomy" id="2108360"/>
    <lineage>
        <taxon>Bacteria</taxon>
        <taxon>Pseudomonadati</taxon>
        <taxon>Pseudomonadota</taxon>
        <taxon>Alphaproteobacteria</taxon>
        <taxon>Hyphomicrobiales</taxon>
        <taxon>Methylobacteriaceae</taxon>
        <taxon>Microvirga</taxon>
    </lineage>
</organism>
<dbReference type="EMBL" id="VOSK01000084">
    <property type="protein sequence ID" value="MPR27340.1"/>
    <property type="molecule type" value="Genomic_DNA"/>
</dbReference>
<dbReference type="AlphaFoldDB" id="A0A5N7ML20"/>
<evidence type="ECO:0000259" key="1">
    <source>
        <dbReference type="Pfam" id="PF01814"/>
    </source>
</evidence>
<dbReference type="Proteomes" id="UP000403266">
    <property type="component" value="Unassembled WGS sequence"/>
</dbReference>
<protein>
    <submittedName>
        <fullName evidence="3">Phasin family protein</fullName>
    </submittedName>
</protein>
<dbReference type="RefSeq" id="WP_152713524.1">
    <property type="nucleotide sequence ID" value="NZ_VOSJ01000084.1"/>
</dbReference>
<dbReference type="InterPro" id="IPR018968">
    <property type="entry name" value="Phasin"/>
</dbReference>
<reference evidence="3 4" key="1">
    <citation type="journal article" date="2019" name="Syst. Appl. Microbiol.">
        <title>Microvirga tunisiensis sp. nov., a root nodule symbiotic bacterium isolated from Lupinus micranthus and L. luteus grown in Northern Tunisia.</title>
        <authorList>
            <person name="Msaddak A."/>
            <person name="Rejili M."/>
            <person name="Duran D."/>
            <person name="Mars M."/>
            <person name="Palacios J.M."/>
            <person name="Ruiz-Argueso T."/>
            <person name="Rey L."/>
            <person name="Imperial J."/>
        </authorList>
    </citation>
    <scope>NUCLEOTIDE SEQUENCE [LARGE SCALE GENOMIC DNA]</scope>
    <source>
        <strain evidence="3 4">Lmie10</strain>
    </source>
</reference>
<proteinExistence type="predicted"/>
<sequence>MTTRKFNQTPPDKARDLFEKLLATSDSAIKTRERLFADLQEELTLLATLQEQHLLPVLRRHGMEDLVRQALSDNEETTALLTDLERMPKNNGEFLAKVAELRRVFQQHIRDDRKELLPAVLKVLSDDEAEAVVEKVEDEMAAIDETKRFEARRAREQVDTVQRVADDLGETVRAGTESAQNIAQSMQQVMQNSFGVFSELARRSTGQAMQMFGRSDGEGRGLTERASEGLKTVAQSNTVLVRGFQDVSREWFELSQKRLQTNLEGLNALARCRSMNDFVAVQSSLIRDNLEQTVDNSRRMAELTIQLADEAARTATVEVDHLAERVSRAA</sequence>
<dbReference type="InterPro" id="IPR012312">
    <property type="entry name" value="Hemerythrin-like"/>
</dbReference>
<evidence type="ECO:0000313" key="4">
    <source>
        <dbReference type="Proteomes" id="UP000403266"/>
    </source>
</evidence>
<dbReference type="Pfam" id="PF01814">
    <property type="entry name" value="Hemerythrin"/>
    <property type="match status" value="1"/>
</dbReference>
<dbReference type="PANTHER" id="PTHR35585">
    <property type="entry name" value="HHE DOMAIN PROTEIN (AFU_ORTHOLOGUE AFUA_4G00730)"/>
    <property type="match status" value="1"/>
</dbReference>